<feature type="domain" description="Glyoxalase/fosfomycin resistance/dioxygenase" evidence="1">
    <location>
        <begin position="9"/>
        <end position="128"/>
    </location>
</feature>
<proteinExistence type="predicted"/>
<dbReference type="Gene3D" id="3.10.180.10">
    <property type="entry name" value="2,3-Dihydroxybiphenyl 1,2-Dioxygenase, domain 1"/>
    <property type="match status" value="1"/>
</dbReference>
<comment type="caution">
    <text evidence="2">The sequence shown here is derived from an EMBL/GenBank/DDBJ whole genome shotgun (WGS) entry which is preliminary data.</text>
</comment>
<dbReference type="CDD" id="cd06588">
    <property type="entry name" value="PhnB_like"/>
    <property type="match status" value="1"/>
</dbReference>
<dbReference type="OrthoDB" id="9795306at2"/>
<reference evidence="2 3" key="1">
    <citation type="submission" date="2015-12" db="EMBL/GenBank/DDBJ databases">
        <title>Genome sequence of Thalassospira lucentensis MCCC 1A02072.</title>
        <authorList>
            <person name="Lu L."/>
            <person name="Lai Q."/>
            <person name="Shao Z."/>
            <person name="Qian P."/>
        </authorList>
    </citation>
    <scope>NUCLEOTIDE SEQUENCE [LARGE SCALE GENOMIC DNA]</scope>
    <source>
        <strain evidence="2 3">MCCC 1A02072</strain>
    </source>
</reference>
<dbReference type="PANTHER" id="PTHR33990">
    <property type="entry name" value="PROTEIN YJDN-RELATED"/>
    <property type="match status" value="1"/>
</dbReference>
<dbReference type="PANTHER" id="PTHR33990:SF1">
    <property type="entry name" value="PROTEIN YJDN"/>
    <property type="match status" value="1"/>
</dbReference>
<evidence type="ECO:0000313" key="2">
    <source>
        <dbReference type="EMBL" id="KZB66733.1"/>
    </source>
</evidence>
<dbReference type="InterPro" id="IPR004360">
    <property type="entry name" value="Glyas_Fos-R_dOase_dom"/>
</dbReference>
<gene>
    <name evidence="2" type="ORF">AUP42_14460</name>
</gene>
<dbReference type="RefSeq" id="WP_062949989.1">
    <property type="nucleotide sequence ID" value="NZ_LPVY01000005.1"/>
</dbReference>
<dbReference type="SUPFAM" id="SSF54593">
    <property type="entry name" value="Glyoxalase/Bleomycin resistance protein/Dihydroxybiphenyl dioxygenase"/>
    <property type="match status" value="1"/>
</dbReference>
<dbReference type="EMBL" id="LPVY01000005">
    <property type="protein sequence ID" value="KZB66733.1"/>
    <property type="molecule type" value="Genomic_DNA"/>
</dbReference>
<protein>
    <recommendedName>
        <fullName evidence="1">Glyoxalase/fosfomycin resistance/dioxygenase domain-containing protein</fullName>
    </recommendedName>
</protein>
<name>A0A154L865_9PROT</name>
<dbReference type="InterPro" id="IPR029068">
    <property type="entry name" value="Glyas_Bleomycin-R_OHBP_Dase"/>
</dbReference>
<dbReference type="InterPro" id="IPR028973">
    <property type="entry name" value="PhnB-like"/>
</dbReference>
<sequence>MKLITYLNFDGNCRQAFEFYQSILGGELIMMPFGDTPMAADSPEHNDKIAHACLMGDGWHLMASDCPPEYFTKMQGMTASLHFENTTDARKIFDALSKDGQVTMPFEETFWSPGYGMFTDKFGTPWMINTDMSPEDGAGCA</sequence>
<organism evidence="2 3">
    <name type="scientific">Thalassospira lucentensis</name>
    <dbReference type="NCBI Taxonomy" id="168935"/>
    <lineage>
        <taxon>Bacteria</taxon>
        <taxon>Pseudomonadati</taxon>
        <taxon>Pseudomonadota</taxon>
        <taxon>Alphaproteobacteria</taxon>
        <taxon>Rhodospirillales</taxon>
        <taxon>Thalassospiraceae</taxon>
        <taxon>Thalassospira</taxon>
    </lineage>
</organism>
<evidence type="ECO:0000259" key="1">
    <source>
        <dbReference type="Pfam" id="PF00903"/>
    </source>
</evidence>
<evidence type="ECO:0000313" key="3">
    <source>
        <dbReference type="Proteomes" id="UP000076335"/>
    </source>
</evidence>
<dbReference type="Pfam" id="PF00903">
    <property type="entry name" value="Glyoxalase"/>
    <property type="match status" value="1"/>
</dbReference>
<accession>A0A154L865</accession>
<dbReference type="Proteomes" id="UP000076335">
    <property type="component" value="Unassembled WGS sequence"/>
</dbReference>
<dbReference type="AlphaFoldDB" id="A0A154L865"/>